<dbReference type="EC" id="1.8.1.7" evidence="12"/>
<dbReference type="PANTHER" id="PTHR42737">
    <property type="entry name" value="GLUTATHIONE REDUCTASE"/>
    <property type="match status" value="1"/>
</dbReference>
<gene>
    <name evidence="15" type="primary">gor</name>
    <name evidence="15" type="ORF">ACFOGJ_18810</name>
</gene>
<organism evidence="15 16">
    <name type="scientific">Marinibaculum pumilum</name>
    <dbReference type="NCBI Taxonomy" id="1766165"/>
    <lineage>
        <taxon>Bacteria</taxon>
        <taxon>Pseudomonadati</taxon>
        <taxon>Pseudomonadota</taxon>
        <taxon>Alphaproteobacteria</taxon>
        <taxon>Rhodospirillales</taxon>
        <taxon>Rhodospirillaceae</taxon>
        <taxon>Marinibaculum</taxon>
    </lineage>
</organism>
<name>A0ABV7L4J8_9PROT</name>
<dbReference type="PROSITE" id="PS00076">
    <property type="entry name" value="PYRIDINE_REDOX_1"/>
    <property type="match status" value="1"/>
</dbReference>
<evidence type="ECO:0000256" key="3">
    <source>
        <dbReference type="ARBA" id="ARBA00011738"/>
    </source>
</evidence>
<evidence type="ECO:0000259" key="13">
    <source>
        <dbReference type="Pfam" id="PF02852"/>
    </source>
</evidence>
<evidence type="ECO:0000256" key="5">
    <source>
        <dbReference type="ARBA" id="ARBA00022827"/>
    </source>
</evidence>
<feature type="domain" description="FAD/NAD(P)-binding" evidence="14">
    <location>
        <begin position="6"/>
        <end position="317"/>
    </location>
</feature>
<dbReference type="InterPro" id="IPR016156">
    <property type="entry name" value="FAD/NAD-linked_Rdtase_dimer_sf"/>
</dbReference>
<evidence type="ECO:0000313" key="15">
    <source>
        <dbReference type="EMBL" id="MFC3229305.1"/>
    </source>
</evidence>
<keyword evidence="9 11" id="KW-0676">Redox-active center</keyword>
<dbReference type="Gene3D" id="3.30.390.30">
    <property type="match status" value="1"/>
</dbReference>
<comment type="similarity">
    <text evidence="2 11">Belongs to the class-I pyridine nucleotide-disulfide oxidoreductase family.</text>
</comment>
<feature type="domain" description="Pyridine nucleotide-disulphide oxidoreductase dimerisation" evidence="13">
    <location>
        <begin position="337"/>
        <end position="445"/>
    </location>
</feature>
<keyword evidence="7 11" id="KW-0560">Oxidoreductase</keyword>
<dbReference type="NCBIfam" id="TIGR01424">
    <property type="entry name" value="gluta_reduc_2"/>
    <property type="match status" value="1"/>
</dbReference>
<dbReference type="InterPro" id="IPR012999">
    <property type="entry name" value="Pyr_OxRdtase_I_AS"/>
</dbReference>
<dbReference type="NCBIfam" id="NF004776">
    <property type="entry name" value="PRK06116.1"/>
    <property type="match status" value="1"/>
</dbReference>
<dbReference type="InterPro" id="IPR001100">
    <property type="entry name" value="Pyr_nuc-diS_OxRdtase"/>
</dbReference>
<evidence type="ECO:0000256" key="4">
    <source>
        <dbReference type="ARBA" id="ARBA00022630"/>
    </source>
</evidence>
<evidence type="ECO:0000256" key="10">
    <source>
        <dbReference type="ARBA" id="ARBA00049142"/>
    </source>
</evidence>
<dbReference type="InterPro" id="IPR046952">
    <property type="entry name" value="GSHR/TRXR-like"/>
</dbReference>
<dbReference type="SUPFAM" id="SSF55424">
    <property type="entry name" value="FAD/NAD-linked reductases, dimerisation (C-terminal) domain"/>
    <property type="match status" value="1"/>
</dbReference>
<dbReference type="PIRSF" id="PIRSF000350">
    <property type="entry name" value="Mercury_reductase_MerA"/>
    <property type="match status" value="1"/>
</dbReference>
<dbReference type="Proteomes" id="UP001595528">
    <property type="component" value="Unassembled WGS sequence"/>
</dbReference>
<comment type="function">
    <text evidence="12">Catalyzes the reduction of glutathione disulfide (GSSG) to reduced glutathione (GSH).</text>
</comment>
<dbReference type="Pfam" id="PF02852">
    <property type="entry name" value="Pyr_redox_dim"/>
    <property type="match status" value="1"/>
</dbReference>
<keyword evidence="4 11" id="KW-0285">Flavoprotein</keyword>
<dbReference type="InterPro" id="IPR036188">
    <property type="entry name" value="FAD/NAD-bd_sf"/>
</dbReference>
<dbReference type="InterPro" id="IPR004099">
    <property type="entry name" value="Pyr_nucl-diS_OxRdtase_dimer"/>
</dbReference>
<proteinExistence type="inferred from homology"/>
<comment type="subunit">
    <text evidence="3">Homodimer.</text>
</comment>
<dbReference type="RefSeq" id="WP_379903375.1">
    <property type="nucleotide sequence ID" value="NZ_JBHRTR010000031.1"/>
</dbReference>
<sequence length="458" mass="48929">MAEFDYDLFVIGGGSGGVRAARIAAGHGARVAIAEEYRFGGTCVIRGCVPKKLLVYASHFREEHAEAAHYGWDVGPAHFSWPRLIANKDREIARLEGLYRKGQESAGVAIFDSRAVLADPHTVHVTGRKVTAGKILIATGGHPWKPQIPGAELMITSDEAFHLEDLPPRILVLGGGYIAVEFAGIFHGMGARTTLAYRGEQILRGFDDDVRHHLHGELQKGHLDIRLQADPVSVERVTGGLKTVFADGSTMETDLVMAATGRRPNTSGLGLDAAGVAHDADGAVKVDAYSRTNVPSVFAVGDVTNRIALTPVAIREGHAFADTEFGGMDRKADHDCVPSAVFSQPSVGGVGLTEAEARQRFARLDIYRSTFTPMKNTLTGMAQKTLMKLIVDADSDRVLGCHMVGPDAAEIVQGLAIAVKMGATKADFDATVAIHPSAAEEFVTMRNKETVTTAQAAD</sequence>
<reference evidence="16" key="1">
    <citation type="journal article" date="2019" name="Int. J. Syst. Evol. Microbiol.">
        <title>The Global Catalogue of Microorganisms (GCM) 10K type strain sequencing project: providing services to taxonomists for standard genome sequencing and annotation.</title>
        <authorList>
            <consortium name="The Broad Institute Genomics Platform"/>
            <consortium name="The Broad Institute Genome Sequencing Center for Infectious Disease"/>
            <person name="Wu L."/>
            <person name="Ma J."/>
        </authorList>
    </citation>
    <scope>NUCLEOTIDE SEQUENCE [LARGE SCALE GENOMIC DNA]</scope>
    <source>
        <strain evidence="16">KCTC 42964</strain>
    </source>
</reference>
<keyword evidence="8" id="KW-1015">Disulfide bond</keyword>
<accession>A0ABV7L4J8</accession>
<evidence type="ECO:0000256" key="12">
    <source>
        <dbReference type="RuleBase" id="RU365040"/>
    </source>
</evidence>
<comment type="caution">
    <text evidence="15">The sequence shown here is derived from an EMBL/GenBank/DDBJ whole genome shotgun (WGS) entry which is preliminary data.</text>
</comment>
<evidence type="ECO:0000256" key="8">
    <source>
        <dbReference type="ARBA" id="ARBA00023157"/>
    </source>
</evidence>
<keyword evidence="6 12" id="KW-0521">NADP</keyword>
<dbReference type="InterPro" id="IPR023753">
    <property type="entry name" value="FAD/NAD-binding_dom"/>
</dbReference>
<dbReference type="Pfam" id="PF07992">
    <property type="entry name" value="Pyr_redox_2"/>
    <property type="match status" value="1"/>
</dbReference>
<evidence type="ECO:0000256" key="9">
    <source>
        <dbReference type="ARBA" id="ARBA00023284"/>
    </source>
</evidence>
<comment type="cofactor">
    <cofactor evidence="1 12">
        <name>FAD</name>
        <dbReference type="ChEBI" id="CHEBI:57692"/>
    </cofactor>
</comment>
<dbReference type="PANTHER" id="PTHR42737:SF2">
    <property type="entry name" value="GLUTATHIONE REDUCTASE"/>
    <property type="match status" value="1"/>
</dbReference>
<dbReference type="InterPro" id="IPR006324">
    <property type="entry name" value="GSHR"/>
</dbReference>
<dbReference type="Gene3D" id="3.50.50.60">
    <property type="entry name" value="FAD/NAD(P)-binding domain"/>
    <property type="match status" value="2"/>
</dbReference>
<dbReference type="GO" id="GO:0004362">
    <property type="term" value="F:glutathione-disulfide reductase (NADPH) activity"/>
    <property type="evidence" value="ECO:0007669"/>
    <property type="project" value="UniProtKB-EC"/>
</dbReference>
<dbReference type="EMBL" id="JBHRTR010000031">
    <property type="protein sequence ID" value="MFC3229305.1"/>
    <property type="molecule type" value="Genomic_DNA"/>
</dbReference>
<dbReference type="SUPFAM" id="SSF51905">
    <property type="entry name" value="FAD/NAD(P)-binding domain"/>
    <property type="match status" value="1"/>
</dbReference>
<evidence type="ECO:0000313" key="16">
    <source>
        <dbReference type="Proteomes" id="UP001595528"/>
    </source>
</evidence>
<dbReference type="PRINTS" id="PR00411">
    <property type="entry name" value="PNDRDTASEI"/>
</dbReference>
<evidence type="ECO:0000256" key="2">
    <source>
        <dbReference type="ARBA" id="ARBA00007532"/>
    </source>
</evidence>
<keyword evidence="5 11" id="KW-0274">FAD</keyword>
<comment type="catalytic activity">
    <reaction evidence="10 12">
        <text>2 glutathione + NADP(+) = glutathione disulfide + NADPH + H(+)</text>
        <dbReference type="Rhea" id="RHEA:11740"/>
        <dbReference type="ChEBI" id="CHEBI:15378"/>
        <dbReference type="ChEBI" id="CHEBI:57783"/>
        <dbReference type="ChEBI" id="CHEBI:57925"/>
        <dbReference type="ChEBI" id="CHEBI:58297"/>
        <dbReference type="ChEBI" id="CHEBI:58349"/>
        <dbReference type="EC" id="1.8.1.7"/>
    </reaction>
</comment>
<evidence type="ECO:0000256" key="6">
    <source>
        <dbReference type="ARBA" id="ARBA00022857"/>
    </source>
</evidence>
<evidence type="ECO:0000256" key="11">
    <source>
        <dbReference type="RuleBase" id="RU003691"/>
    </source>
</evidence>
<dbReference type="PRINTS" id="PR00368">
    <property type="entry name" value="FADPNR"/>
</dbReference>
<evidence type="ECO:0000256" key="7">
    <source>
        <dbReference type="ARBA" id="ARBA00023002"/>
    </source>
</evidence>
<evidence type="ECO:0000256" key="1">
    <source>
        <dbReference type="ARBA" id="ARBA00001974"/>
    </source>
</evidence>
<protein>
    <recommendedName>
        <fullName evidence="12">Glutathione reductase</fullName>
        <shortName evidence="12">GRase</shortName>
        <ecNumber evidence="12">1.8.1.7</ecNumber>
    </recommendedName>
</protein>
<keyword evidence="16" id="KW-1185">Reference proteome</keyword>
<evidence type="ECO:0000259" key="14">
    <source>
        <dbReference type="Pfam" id="PF07992"/>
    </source>
</evidence>